<keyword evidence="3 10" id="KW-0862">Zinc</keyword>
<comment type="catalytic activity">
    <reaction evidence="10">
        <text>4-(phosphooxy)-L-threonine + NAD(+) = 3-amino-2-oxopropyl phosphate + CO2 + NADH</text>
        <dbReference type="Rhea" id="RHEA:32275"/>
        <dbReference type="ChEBI" id="CHEBI:16526"/>
        <dbReference type="ChEBI" id="CHEBI:57279"/>
        <dbReference type="ChEBI" id="CHEBI:57540"/>
        <dbReference type="ChEBI" id="CHEBI:57945"/>
        <dbReference type="ChEBI" id="CHEBI:58452"/>
        <dbReference type="EC" id="1.1.1.262"/>
    </reaction>
</comment>
<evidence type="ECO:0000256" key="6">
    <source>
        <dbReference type="ARBA" id="ARBA00023002"/>
    </source>
</evidence>
<dbReference type="PANTHER" id="PTHR30004:SF5">
    <property type="entry name" value="4-HYDROXYTHREONINE-4-PHOSPHATE DEHYDROGENASE"/>
    <property type="match status" value="1"/>
</dbReference>
<dbReference type="Pfam" id="PF04166">
    <property type="entry name" value="PdxA"/>
    <property type="match status" value="1"/>
</dbReference>
<keyword evidence="4 10" id="KW-0460">Magnesium</keyword>
<keyword evidence="8 10" id="KW-0664">Pyridoxine biosynthesis</keyword>
<proteinExistence type="inferred from homology"/>
<feature type="binding site" evidence="10">
    <location>
        <position position="299"/>
    </location>
    <ligand>
        <name>substrate</name>
    </ligand>
</feature>
<dbReference type="HAMAP" id="MF_00536">
    <property type="entry name" value="PdxA"/>
    <property type="match status" value="1"/>
</dbReference>
<dbReference type="InterPro" id="IPR005255">
    <property type="entry name" value="PdxA_fam"/>
</dbReference>
<dbReference type="EC" id="1.1.1.262" evidence="10"/>
<dbReference type="Proteomes" id="UP001356170">
    <property type="component" value="Unassembled WGS sequence"/>
</dbReference>
<comment type="function">
    <text evidence="10">Catalyzes the NAD(P)-dependent oxidation of 4-(phosphooxy)-L-threonine (HTP) into 2-amino-3-oxo-4-(phosphooxy)butyric acid which spontaneously decarboxylates to form 3-amino-2-oxopropyl phosphate (AHAP).</text>
</comment>
<reference evidence="11 12" key="1">
    <citation type="submission" date="2024-01" db="EMBL/GenBank/DDBJ databases">
        <title>Novel species of the genus Luteimonas isolated from rivers.</title>
        <authorList>
            <person name="Lu H."/>
        </authorList>
    </citation>
    <scope>NUCLEOTIDE SEQUENCE [LARGE SCALE GENOMIC DNA]</scope>
    <source>
        <strain evidence="11 12">FXH3W</strain>
    </source>
</reference>
<evidence type="ECO:0000256" key="10">
    <source>
        <dbReference type="HAMAP-Rule" id="MF_00536"/>
    </source>
</evidence>
<comment type="similarity">
    <text evidence="10">Belongs to the PdxA family.</text>
</comment>
<evidence type="ECO:0000256" key="7">
    <source>
        <dbReference type="ARBA" id="ARBA00023027"/>
    </source>
</evidence>
<dbReference type="GO" id="GO:0050570">
    <property type="term" value="F:4-hydroxythreonine-4-phosphate dehydrogenase activity"/>
    <property type="evidence" value="ECO:0007669"/>
    <property type="project" value="UniProtKB-EC"/>
</dbReference>
<keyword evidence="1 10" id="KW-0963">Cytoplasm</keyword>
<protein>
    <recommendedName>
        <fullName evidence="10">4-hydroxythreonine-4-phosphate dehydrogenase</fullName>
        <ecNumber evidence="10">1.1.1.262</ecNumber>
    </recommendedName>
    <alternativeName>
        <fullName evidence="10">4-(phosphohydroxy)-L-threonine dehydrogenase</fullName>
    </alternativeName>
</protein>
<evidence type="ECO:0000256" key="5">
    <source>
        <dbReference type="ARBA" id="ARBA00022857"/>
    </source>
</evidence>
<dbReference type="Gene3D" id="3.40.718.10">
    <property type="entry name" value="Isopropylmalate Dehydrogenase"/>
    <property type="match status" value="1"/>
</dbReference>
<evidence type="ECO:0000313" key="11">
    <source>
        <dbReference type="EMBL" id="MEF2155642.1"/>
    </source>
</evidence>
<comment type="subcellular location">
    <subcellularLocation>
        <location evidence="10">Cytoplasm</location>
    </subcellularLocation>
</comment>
<evidence type="ECO:0000313" key="12">
    <source>
        <dbReference type="Proteomes" id="UP001356170"/>
    </source>
</evidence>
<keyword evidence="7 10" id="KW-0520">NAD</keyword>
<comment type="caution">
    <text evidence="10">Lacks conserved residue(s) required for the propagation of feature annotation.</text>
</comment>
<feature type="binding site" evidence="10">
    <location>
        <position position="145"/>
    </location>
    <ligand>
        <name>substrate</name>
    </ligand>
</feature>
<feature type="binding site" evidence="10">
    <location>
        <position position="281"/>
    </location>
    <ligand>
        <name>substrate</name>
    </ligand>
</feature>
<keyword evidence="5 10" id="KW-0521">NADP</keyword>
<dbReference type="SUPFAM" id="SSF53659">
    <property type="entry name" value="Isocitrate/Isopropylmalate dehydrogenase-like"/>
    <property type="match status" value="1"/>
</dbReference>
<comment type="caution">
    <text evidence="11">The sequence shown here is derived from an EMBL/GenBank/DDBJ whole genome shotgun (WGS) entry which is preliminary data.</text>
</comment>
<keyword evidence="2 10" id="KW-0479">Metal-binding</keyword>
<feature type="binding site" evidence="10">
    <location>
        <position position="290"/>
    </location>
    <ligand>
        <name>substrate</name>
    </ligand>
</feature>
<comment type="miscellaneous">
    <text evidence="10">The active site is located at the dimer interface.</text>
</comment>
<dbReference type="NCBIfam" id="TIGR00557">
    <property type="entry name" value="pdxA"/>
    <property type="match status" value="1"/>
</dbReference>
<gene>
    <name evidence="10 11" type="primary">pdxA</name>
    <name evidence="11" type="ORF">V3390_05260</name>
</gene>
<sequence length="337" mass="36151">MTSRPLLALIPGEPAGVGPELTVRALQTALPADVLVLADRQTLHHAAAALHLPLELREVTAADPSQWEAALQWAREQAARAVICPLVQERETIAGQVDPHNAAAVINALNLGSDLALAGQVQGLVTGPTHKHVLKQAGFDYSGTTEWLAQRAGTSVVMMLAHSRLRVALQTTHLPLRAVADAITAESMERTLRITHLALQRGFGIANPRLLILGLNPHAGEQGDMGDEELRVFAPVIAKLRAEGMVLSDPLPADTAFLPKKLQQWDAVIAAYHDQGLPVLKYSGFAEAVNITLGLPYPRVAVDHGTALDIAWRGVADLGSFAQAIKQCAQMAMHRRQ</sequence>
<comment type="pathway">
    <text evidence="10">Cofactor biosynthesis; pyridoxine 5'-phosphate biosynthesis; pyridoxine 5'-phosphate from D-erythrose 4-phosphate: step 4/5.</text>
</comment>
<comment type="cofactor">
    <cofactor evidence="10">
        <name>Zn(2+)</name>
        <dbReference type="ChEBI" id="CHEBI:29105"/>
    </cofactor>
    <cofactor evidence="10">
        <name>Mg(2+)</name>
        <dbReference type="ChEBI" id="CHEBI:18420"/>
    </cofactor>
    <cofactor evidence="10">
        <name>Co(2+)</name>
        <dbReference type="ChEBI" id="CHEBI:48828"/>
    </cofactor>
    <text evidence="10">Binds 1 divalent metal cation per subunit. Can use ions such as Zn(2+), Mg(2+) or Co(2+).</text>
</comment>
<dbReference type="InterPro" id="IPR037510">
    <property type="entry name" value="PdxA"/>
</dbReference>
<evidence type="ECO:0000256" key="8">
    <source>
        <dbReference type="ARBA" id="ARBA00023096"/>
    </source>
</evidence>
<accession>A0ABU7UYV0</accession>
<dbReference type="RefSeq" id="WP_331703675.1">
    <property type="nucleotide sequence ID" value="NZ_JAZHBO010000002.1"/>
</dbReference>
<evidence type="ECO:0000256" key="9">
    <source>
        <dbReference type="ARBA" id="ARBA00023285"/>
    </source>
</evidence>
<feature type="binding site" evidence="10">
    <location>
        <position position="173"/>
    </location>
    <ligand>
        <name>a divalent metal cation</name>
        <dbReference type="ChEBI" id="CHEBI:60240"/>
        <note>ligand shared between dimeric partners</note>
    </ligand>
</feature>
<keyword evidence="9 10" id="KW-0170">Cobalt</keyword>
<evidence type="ECO:0000256" key="2">
    <source>
        <dbReference type="ARBA" id="ARBA00022723"/>
    </source>
</evidence>
<dbReference type="PANTHER" id="PTHR30004">
    <property type="entry name" value="4-HYDROXYTHREONINE-4-PHOSPHATE DEHYDROGENASE"/>
    <property type="match status" value="1"/>
</dbReference>
<keyword evidence="12" id="KW-1185">Reference proteome</keyword>
<evidence type="ECO:0000256" key="1">
    <source>
        <dbReference type="ARBA" id="ARBA00022490"/>
    </source>
</evidence>
<name>A0ABU7UYV0_9GAMM</name>
<keyword evidence="6 10" id="KW-0560">Oxidoreductase</keyword>
<feature type="binding site" evidence="10">
    <location>
        <position position="218"/>
    </location>
    <ligand>
        <name>a divalent metal cation</name>
        <dbReference type="ChEBI" id="CHEBI:60240"/>
        <note>ligand shared between dimeric partners</note>
    </ligand>
</feature>
<organism evidence="11 12">
    <name type="scientific">Aquilutibacter rugosus</name>
    <dbReference type="NCBI Taxonomy" id="3115820"/>
    <lineage>
        <taxon>Bacteria</taxon>
        <taxon>Pseudomonadati</taxon>
        <taxon>Pseudomonadota</taxon>
        <taxon>Gammaproteobacteria</taxon>
        <taxon>Lysobacterales</taxon>
        <taxon>Lysobacteraceae</taxon>
        <taxon>Aquilutibacter</taxon>
    </lineage>
</organism>
<evidence type="ECO:0000256" key="4">
    <source>
        <dbReference type="ARBA" id="ARBA00022842"/>
    </source>
</evidence>
<comment type="subunit">
    <text evidence="10">Homodimer.</text>
</comment>
<feature type="binding site" evidence="10">
    <location>
        <position position="273"/>
    </location>
    <ligand>
        <name>a divalent metal cation</name>
        <dbReference type="ChEBI" id="CHEBI:60240"/>
        <note>ligand shared between dimeric partners</note>
    </ligand>
</feature>
<evidence type="ECO:0000256" key="3">
    <source>
        <dbReference type="ARBA" id="ARBA00022833"/>
    </source>
</evidence>
<dbReference type="EMBL" id="JAZHBO010000002">
    <property type="protein sequence ID" value="MEF2155642.1"/>
    <property type="molecule type" value="Genomic_DNA"/>
</dbReference>